<sequence length="557" mass="59743">MLLPVVWDYIVVGGGIAGSVISSRLLEQDPSLKILLIEAGPDVSDRTDIVYINSTNTVMGDFDYNYQTVPQANLGNRVIPNPAGRALGGGSVINQAIIQGGWTRGSSLDYDLWAETVGDQRWSYAGQLPYFRKTEDYCDDSNPDHHGRGGPVHVDSITCTGRHYPLRDKVLESWHENGVQSIPDLDGNAGRILGIGELYESRRDGKREIASSIYPLEGVTVLTETLVESVTLNNGDDGDVQATGVRLANGTEYQAKRVVVSAGAYRSPQLLLLSGIGPAETLAQHGIEQVVELPDVGQNLADHMMLICQWRLKDPSLGYAYGSDNPLCSEPPYGAGNPNDWVTTTAVPKEDGEAEHPDTGSSDQGDSQLADMETFISYSAIPSVDPPIAVDGTHLATSLASLHPTSRGHVTISSRDPRVPPVIDPNYLSTASDRRVWRESLRRLATVMVGDATALGRDVVASETPPSAFAARPLGPDTARDDEYLDARIAADAHSIYHPQGTCAMGRVVDTSLRVRGVRGLYVADASVFPVVIGAHLQAAVYGLGEQAAVIIAGDDR</sequence>
<name>A0ABR1STK6_9PEZI</name>
<dbReference type="PIRSF" id="PIRSF000137">
    <property type="entry name" value="Alcohol_oxidase"/>
    <property type="match status" value="1"/>
</dbReference>
<dbReference type="SUPFAM" id="SSF51905">
    <property type="entry name" value="FAD/NAD(P)-binding domain"/>
    <property type="match status" value="1"/>
</dbReference>
<dbReference type="Pfam" id="PF05199">
    <property type="entry name" value="GMC_oxred_C"/>
    <property type="match status" value="1"/>
</dbReference>
<dbReference type="Gene3D" id="3.50.50.60">
    <property type="entry name" value="FAD/NAD(P)-binding domain"/>
    <property type="match status" value="1"/>
</dbReference>
<accession>A0ABR1STK6</accession>
<dbReference type="EMBL" id="JAQQWI010000002">
    <property type="protein sequence ID" value="KAK8037648.1"/>
    <property type="molecule type" value="Genomic_DNA"/>
</dbReference>
<evidence type="ECO:0000313" key="4">
    <source>
        <dbReference type="Proteomes" id="UP001396898"/>
    </source>
</evidence>
<organism evidence="3 4">
    <name type="scientific">Apiospora marii</name>
    <dbReference type="NCBI Taxonomy" id="335849"/>
    <lineage>
        <taxon>Eukaryota</taxon>
        <taxon>Fungi</taxon>
        <taxon>Dikarya</taxon>
        <taxon>Ascomycota</taxon>
        <taxon>Pezizomycotina</taxon>
        <taxon>Sordariomycetes</taxon>
        <taxon>Xylariomycetidae</taxon>
        <taxon>Amphisphaeriales</taxon>
        <taxon>Apiosporaceae</taxon>
        <taxon>Apiospora</taxon>
    </lineage>
</organism>
<comment type="caution">
    <text evidence="3">The sequence shown here is derived from an EMBL/GenBank/DDBJ whole genome shotgun (WGS) entry which is preliminary data.</text>
</comment>
<dbReference type="Gene3D" id="3.30.560.10">
    <property type="entry name" value="Glucose Oxidase, domain 3"/>
    <property type="match status" value="1"/>
</dbReference>
<reference evidence="3 4" key="1">
    <citation type="submission" date="2023-01" db="EMBL/GenBank/DDBJ databases">
        <title>Analysis of 21 Apiospora genomes using comparative genomics revels a genus with tremendous synthesis potential of carbohydrate active enzymes and secondary metabolites.</title>
        <authorList>
            <person name="Sorensen T."/>
        </authorList>
    </citation>
    <scope>NUCLEOTIDE SEQUENCE [LARGE SCALE GENOMIC DNA]</scope>
    <source>
        <strain evidence="3 4">CBS 20057</strain>
    </source>
</reference>
<proteinExistence type="inferred from homology"/>
<evidence type="ECO:0000313" key="3">
    <source>
        <dbReference type="EMBL" id="KAK8037648.1"/>
    </source>
</evidence>
<dbReference type="InterPro" id="IPR007867">
    <property type="entry name" value="GMC_OxRtase_C"/>
</dbReference>
<dbReference type="InterPro" id="IPR012132">
    <property type="entry name" value="GMC_OxRdtase"/>
</dbReference>
<comment type="similarity">
    <text evidence="1">Belongs to the GMC oxidoreductase family.</text>
</comment>
<evidence type="ECO:0000256" key="1">
    <source>
        <dbReference type="ARBA" id="ARBA00010790"/>
    </source>
</evidence>
<dbReference type="PANTHER" id="PTHR11552">
    <property type="entry name" value="GLUCOSE-METHANOL-CHOLINE GMC OXIDOREDUCTASE"/>
    <property type="match status" value="1"/>
</dbReference>
<keyword evidence="4" id="KW-1185">Reference proteome</keyword>
<dbReference type="Proteomes" id="UP001396898">
    <property type="component" value="Unassembled WGS sequence"/>
</dbReference>
<dbReference type="SUPFAM" id="SSF54373">
    <property type="entry name" value="FAD-linked reductases, C-terminal domain"/>
    <property type="match status" value="1"/>
</dbReference>
<dbReference type="PANTHER" id="PTHR11552:SF123">
    <property type="entry name" value="GMC OXIDOREDUCTASE (AFU_ORTHOLOGUE AFUA_2G01770)-RELATED"/>
    <property type="match status" value="1"/>
</dbReference>
<evidence type="ECO:0000259" key="2">
    <source>
        <dbReference type="PROSITE" id="PS00624"/>
    </source>
</evidence>
<protein>
    <submittedName>
        <fullName evidence="3">Glucose dehydrogenase</fullName>
    </submittedName>
</protein>
<dbReference type="PROSITE" id="PS00624">
    <property type="entry name" value="GMC_OXRED_2"/>
    <property type="match status" value="1"/>
</dbReference>
<gene>
    <name evidence="3" type="ORF">PG991_000994</name>
</gene>
<dbReference type="InterPro" id="IPR036188">
    <property type="entry name" value="FAD/NAD-bd_sf"/>
</dbReference>
<feature type="domain" description="Glucose-methanol-choline oxidoreductase N-terminal" evidence="2">
    <location>
        <begin position="263"/>
        <end position="277"/>
    </location>
</feature>
<dbReference type="InterPro" id="IPR000172">
    <property type="entry name" value="GMC_OxRdtase_N"/>
</dbReference>
<dbReference type="Pfam" id="PF00732">
    <property type="entry name" value="GMC_oxred_N"/>
    <property type="match status" value="1"/>
</dbReference>